<name>A0ABT7FIE5_9RHOB</name>
<dbReference type="RefSeq" id="WP_284486829.1">
    <property type="nucleotide sequence ID" value="NZ_JASNJE010000026.1"/>
</dbReference>
<gene>
    <name evidence="8" type="ORF">QO034_17575</name>
</gene>
<evidence type="ECO:0000313" key="9">
    <source>
        <dbReference type="Proteomes" id="UP001227126"/>
    </source>
</evidence>
<reference evidence="8 9" key="1">
    <citation type="submission" date="2023-05" db="EMBL/GenBank/DDBJ databases">
        <title>Sedimentitalea sp. nov. JM2-8.</title>
        <authorList>
            <person name="Huang J."/>
        </authorList>
    </citation>
    <scope>NUCLEOTIDE SEQUENCE [LARGE SCALE GENOMIC DNA]</scope>
    <source>
        <strain evidence="8 9">JM2-8</strain>
    </source>
</reference>
<dbReference type="Pfam" id="PF05199">
    <property type="entry name" value="GMC_oxred_C"/>
    <property type="match status" value="1"/>
</dbReference>
<dbReference type="EMBL" id="JASNJE010000026">
    <property type="protein sequence ID" value="MDK3074902.1"/>
    <property type="molecule type" value="Genomic_DNA"/>
</dbReference>
<evidence type="ECO:0000256" key="1">
    <source>
        <dbReference type="ARBA" id="ARBA00001974"/>
    </source>
</evidence>
<dbReference type="Proteomes" id="UP001227126">
    <property type="component" value="Unassembled WGS sequence"/>
</dbReference>
<keyword evidence="9" id="KW-1185">Reference proteome</keyword>
<dbReference type="InterPro" id="IPR036188">
    <property type="entry name" value="FAD/NAD-bd_sf"/>
</dbReference>
<dbReference type="InterPro" id="IPR012132">
    <property type="entry name" value="GMC_OxRdtase"/>
</dbReference>
<dbReference type="SUPFAM" id="SSF54373">
    <property type="entry name" value="FAD-linked reductases, C-terminal domain"/>
    <property type="match status" value="1"/>
</dbReference>
<evidence type="ECO:0000256" key="5">
    <source>
        <dbReference type="RuleBase" id="RU003968"/>
    </source>
</evidence>
<comment type="cofactor">
    <cofactor evidence="1">
        <name>FAD</name>
        <dbReference type="ChEBI" id="CHEBI:57692"/>
    </cofactor>
</comment>
<sequence length="533" mass="57662">MEFDFVIVGAGSAGCVLANRLSACGRYRVALLEAGPRDTNPWIHIPVGYFKTMGNPKSDWCYRTEPDPGLNGRSIPWPRGRVLGGSSSINGLLYVRGQPQDFDQWAQMGNLGWSWADVLPYFKRAETWKGAPGSDLRGRAGPLSVSPTRLKRDIVDKWLLAAQVAGYRETRDYNGEDQEGVAYFQLTLDRGRRCSSAAAYLKPARHRHNLKILTDAQAECLLLSDDRTTGVRARIAGQTIDIRAACEVILSAGAIGSPQILMLSGIGDGVELSGHGIALKVDLPGVGRNLQDHLQARPVFRTDLSTINTETSNILKQAGIALQYAVRQTGPMTMAASLGTGFLKTEPHLATPDIQFHIQPFSADSPAEGPHRFSAFTASVLQLRPESTGRLRLKTANMLDHPLIEPNYLATDTDCRTIVKGIQIARKIASFEPLKSHVTGEHAPGPGVGIDDEAATLDWARDTATTIYHPTGTCKMGADPMAVVDHRLRVRGVAGLRVADASIMPRITSGNTNAPAIMIGEKASDMVLEDAVS</sequence>
<dbReference type="SUPFAM" id="SSF51905">
    <property type="entry name" value="FAD/NAD(P)-binding domain"/>
    <property type="match status" value="1"/>
</dbReference>
<evidence type="ECO:0000313" key="8">
    <source>
        <dbReference type="EMBL" id="MDK3074902.1"/>
    </source>
</evidence>
<dbReference type="PIRSF" id="PIRSF000137">
    <property type="entry name" value="Alcohol_oxidase"/>
    <property type="match status" value="1"/>
</dbReference>
<evidence type="ECO:0000256" key="2">
    <source>
        <dbReference type="ARBA" id="ARBA00010790"/>
    </source>
</evidence>
<dbReference type="Gene3D" id="3.50.50.60">
    <property type="entry name" value="FAD/NAD(P)-binding domain"/>
    <property type="match status" value="1"/>
</dbReference>
<dbReference type="PANTHER" id="PTHR11552">
    <property type="entry name" value="GLUCOSE-METHANOL-CHOLINE GMC OXIDOREDUCTASE"/>
    <property type="match status" value="1"/>
</dbReference>
<accession>A0ABT7FIE5</accession>
<protein>
    <submittedName>
        <fullName evidence="8">GMC family oxidoreductase N-terminal domain-containing protein</fullName>
    </submittedName>
</protein>
<dbReference type="PROSITE" id="PS00623">
    <property type="entry name" value="GMC_OXRED_1"/>
    <property type="match status" value="1"/>
</dbReference>
<dbReference type="InterPro" id="IPR000172">
    <property type="entry name" value="GMC_OxRdtase_N"/>
</dbReference>
<dbReference type="PANTHER" id="PTHR11552:SF147">
    <property type="entry name" value="CHOLINE DEHYDROGENASE, MITOCHONDRIAL"/>
    <property type="match status" value="1"/>
</dbReference>
<feature type="domain" description="Glucose-methanol-choline oxidoreductase N-terminal" evidence="6">
    <location>
        <begin position="80"/>
        <end position="103"/>
    </location>
</feature>
<comment type="caution">
    <text evidence="8">The sequence shown here is derived from an EMBL/GenBank/DDBJ whole genome shotgun (WGS) entry which is preliminary data.</text>
</comment>
<comment type="similarity">
    <text evidence="2 5">Belongs to the GMC oxidoreductase family.</text>
</comment>
<proteinExistence type="inferred from homology"/>
<evidence type="ECO:0000259" key="6">
    <source>
        <dbReference type="PROSITE" id="PS00623"/>
    </source>
</evidence>
<dbReference type="PROSITE" id="PS00624">
    <property type="entry name" value="GMC_OXRED_2"/>
    <property type="match status" value="1"/>
</dbReference>
<evidence type="ECO:0000256" key="3">
    <source>
        <dbReference type="ARBA" id="ARBA00022630"/>
    </source>
</evidence>
<feature type="domain" description="Glucose-methanol-choline oxidoreductase N-terminal" evidence="7">
    <location>
        <begin position="253"/>
        <end position="267"/>
    </location>
</feature>
<keyword evidence="3 5" id="KW-0285">Flavoprotein</keyword>
<dbReference type="Gene3D" id="3.30.560.10">
    <property type="entry name" value="Glucose Oxidase, domain 3"/>
    <property type="match status" value="1"/>
</dbReference>
<dbReference type="InterPro" id="IPR007867">
    <property type="entry name" value="GMC_OxRtase_C"/>
</dbReference>
<organism evidence="8 9">
    <name type="scientific">Sedimentitalea xiamensis</name>
    <dbReference type="NCBI Taxonomy" id="3050037"/>
    <lineage>
        <taxon>Bacteria</taxon>
        <taxon>Pseudomonadati</taxon>
        <taxon>Pseudomonadota</taxon>
        <taxon>Alphaproteobacteria</taxon>
        <taxon>Rhodobacterales</taxon>
        <taxon>Paracoccaceae</taxon>
        <taxon>Sedimentitalea</taxon>
    </lineage>
</organism>
<keyword evidence="4 5" id="KW-0274">FAD</keyword>
<dbReference type="Pfam" id="PF00732">
    <property type="entry name" value="GMC_oxred_N"/>
    <property type="match status" value="1"/>
</dbReference>
<evidence type="ECO:0000256" key="4">
    <source>
        <dbReference type="ARBA" id="ARBA00022827"/>
    </source>
</evidence>
<evidence type="ECO:0000259" key="7">
    <source>
        <dbReference type="PROSITE" id="PS00624"/>
    </source>
</evidence>